<feature type="domain" description="YrdC-like" evidence="1">
    <location>
        <begin position="8"/>
        <end position="194"/>
    </location>
</feature>
<evidence type="ECO:0000259" key="1">
    <source>
        <dbReference type="PROSITE" id="PS51163"/>
    </source>
</evidence>
<dbReference type="Proteomes" id="UP000292547">
    <property type="component" value="Chromosome"/>
</dbReference>
<dbReference type="InterPro" id="IPR006070">
    <property type="entry name" value="Sua5-like_dom"/>
</dbReference>
<dbReference type="AlphaFoldDB" id="A0A4V1A0A6"/>
<dbReference type="InterPro" id="IPR052532">
    <property type="entry name" value="SUA5_domain"/>
</dbReference>
<dbReference type="PANTHER" id="PTHR42828">
    <property type="entry name" value="DHBP SYNTHASE RIBB-LIKE ALPHA/BETA DOMAIN-CONTAINING PROTEIN"/>
    <property type="match status" value="1"/>
</dbReference>
<keyword evidence="3" id="KW-1185">Reference proteome</keyword>
<organism evidence="2 3">
    <name type="scientific">Streptomyces seoulensis</name>
    <dbReference type="NCBI Taxonomy" id="73044"/>
    <lineage>
        <taxon>Bacteria</taxon>
        <taxon>Bacillati</taxon>
        <taxon>Actinomycetota</taxon>
        <taxon>Actinomycetes</taxon>
        <taxon>Kitasatosporales</taxon>
        <taxon>Streptomycetaceae</taxon>
        <taxon>Streptomyces</taxon>
    </lineage>
</organism>
<protein>
    <submittedName>
        <fullName evidence="2">Threonylcarbamoyl-AMP synthase</fullName>
    </submittedName>
</protein>
<dbReference type="PROSITE" id="PS51163">
    <property type="entry name" value="YRDC"/>
    <property type="match status" value="1"/>
</dbReference>
<dbReference type="Gene3D" id="3.90.870.10">
    <property type="entry name" value="DHBP synthase"/>
    <property type="match status" value="1"/>
</dbReference>
<gene>
    <name evidence="2" type="ORF">D0Z67_00435</name>
</gene>
<dbReference type="Pfam" id="PF01300">
    <property type="entry name" value="Sua5_yciO_yrdC"/>
    <property type="match status" value="1"/>
</dbReference>
<proteinExistence type="predicted"/>
<dbReference type="KEGG" id="sseo:D0Z67_00435"/>
<dbReference type="EMBL" id="CP032229">
    <property type="protein sequence ID" value="QBJ93916.1"/>
    <property type="molecule type" value="Genomic_DNA"/>
</dbReference>
<dbReference type="GO" id="GO:0003725">
    <property type="term" value="F:double-stranded RNA binding"/>
    <property type="evidence" value="ECO:0007669"/>
    <property type="project" value="InterPro"/>
</dbReference>
<accession>A0A4V1A0A6</accession>
<evidence type="ECO:0000313" key="2">
    <source>
        <dbReference type="EMBL" id="QBJ93916.1"/>
    </source>
</evidence>
<dbReference type="STRING" id="73044.GCA_000725795_05245"/>
<dbReference type="PANTHER" id="PTHR42828:SF3">
    <property type="entry name" value="THREONYLCARBAMOYL-AMP SYNTHASE"/>
    <property type="match status" value="1"/>
</dbReference>
<evidence type="ECO:0000313" key="3">
    <source>
        <dbReference type="Proteomes" id="UP000292547"/>
    </source>
</evidence>
<name>A0A4V1A0A6_STRSO</name>
<reference evidence="2 3" key="1">
    <citation type="submission" date="2018-08" db="EMBL/GenBank/DDBJ databases">
        <title>The complete genome sequence of Streptomyces seoulensis, a pioneer strain for nickel superoxide dismutase discovery.</title>
        <authorList>
            <person name="Shin J."/>
            <person name="Lee J.-S."/>
            <person name="Lee E.-J."/>
            <person name="Youn H.-D."/>
        </authorList>
    </citation>
    <scope>NUCLEOTIDE SEQUENCE [LARGE SCALE GENOMIC DNA]</scope>
    <source>
        <strain evidence="2 3">KCTC 9819</strain>
    </source>
</reference>
<dbReference type="SUPFAM" id="SSF55821">
    <property type="entry name" value="YrdC/RibB"/>
    <property type="match status" value="1"/>
</dbReference>
<dbReference type="NCBIfam" id="TIGR00057">
    <property type="entry name" value="L-threonylcarbamoyladenylate synthase"/>
    <property type="match status" value="1"/>
</dbReference>
<dbReference type="OrthoDB" id="9781656at2"/>
<dbReference type="InterPro" id="IPR017945">
    <property type="entry name" value="DHBP_synth_RibB-like_a/b_dom"/>
</dbReference>
<sequence>MHPDNPQPRAVAQIADAVRSGSLIAYPTDSCYALGCKLGSKDGMERIRAIRKLDDRHHFTLMCQNFAQLGQFVRIDNDVFRAVKAATPGSYTFILPATREVPRMLLHPKKKTVGVRIPDHVATQALLAELGEPLVSSTLLLPDEEEPLTQGWEIKDRLDHVVDAVVDSGECGTEPTTVVDFSSGEAEIVRVGAGDPARFE</sequence>